<evidence type="ECO:0000313" key="9">
    <source>
        <dbReference type="Proteomes" id="UP001209107"/>
    </source>
</evidence>
<accession>A0ABT3JM97</accession>
<organism evidence="8 9">
    <name type="scientific">Kaistella yananensis</name>
    <dbReference type="NCBI Taxonomy" id="2989820"/>
    <lineage>
        <taxon>Bacteria</taxon>
        <taxon>Pseudomonadati</taxon>
        <taxon>Bacteroidota</taxon>
        <taxon>Flavobacteriia</taxon>
        <taxon>Flavobacteriales</taxon>
        <taxon>Weeksellaceae</taxon>
        <taxon>Chryseobacterium group</taxon>
        <taxon>Kaistella</taxon>
    </lineage>
</organism>
<dbReference type="InterPro" id="IPR011990">
    <property type="entry name" value="TPR-like_helical_dom_sf"/>
</dbReference>
<evidence type="ECO:0000256" key="4">
    <source>
        <dbReference type="ARBA" id="ARBA00023136"/>
    </source>
</evidence>
<dbReference type="SUPFAM" id="SSF48452">
    <property type="entry name" value="TPR-like"/>
    <property type="match status" value="1"/>
</dbReference>
<dbReference type="RefSeq" id="WP_265144068.1">
    <property type="nucleotide sequence ID" value="NZ_JAPCHZ010000002.1"/>
</dbReference>
<dbReference type="Pfam" id="PF14322">
    <property type="entry name" value="SusD-like_3"/>
    <property type="match status" value="1"/>
</dbReference>
<comment type="subcellular location">
    <subcellularLocation>
        <location evidence="1">Cell outer membrane</location>
    </subcellularLocation>
</comment>
<sequence length="506" mass="55261">MKKFLIIISSLLVISASNSCSDRELELYPPSQDDIQDIDSEDKLQKFVNAGYLTMGSVSAFGADAMALGDVLSDNLYVTSAKAYVLTSNMNYSPLNNDTGGLYRTMYDAIMNCNMVINNTKVANSPNVVRMKAEAKILRAFAYFTLVNYFSPAPTSGINQEYGVPIVLGNYDSSIQPARATVAEVYSQIISDLNEGLADADESPSSKVFLSKTAAKLILTRVYLTRRAAGDAQLALQYATEIVNNGGSEFAPVATADYVNYWAGNSDDFSENHPETIWELDMNSSSNLVTGVGANLAMPTLYNRVSGDRRALLFTKNFFDSFPHTDLPTLPNGTPQSISPDVRRGDTKTTAPALPAGLLSTLTLPATDNPAGAWTNKYPRLTSNGNFMRNIKIFRFAEAQLNRIEALHLTGQNATALAELNAFALSRGGSTYTGANLLNDILTEKSKEFYGEGQRFLDLKRHNLPLIKNSNCTTNCNVPANDKLFVMPISQTAINFNVNLKQYPGY</sequence>
<evidence type="ECO:0000256" key="1">
    <source>
        <dbReference type="ARBA" id="ARBA00004442"/>
    </source>
</evidence>
<keyword evidence="9" id="KW-1185">Reference proteome</keyword>
<dbReference type="Gene3D" id="1.25.40.390">
    <property type="match status" value="1"/>
</dbReference>
<protein>
    <submittedName>
        <fullName evidence="8">RagB/SusD family nutrient uptake outer membrane protein</fullName>
    </submittedName>
</protein>
<evidence type="ECO:0000259" key="6">
    <source>
        <dbReference type="Pfam" id="PF07980"/>
    </source>
</evidence>
<evidence type="ECO:0000256" key="2">
    <source>
        <dbReference type="ARBA" id="ARBA00006275"/>
    </source>
</evidence>
<evidence type="ECO:0000313" key="8">
    <source>
        <dbReference type="EMBL" id="MCW4451913.1"/>
    </source>
</evidence>
<dbReference type="Proteomes" id="UP001209107">
    <property type="component" value="Unassembled WGS sequence"/>
</dbReference>
<dbReference type="InterPro" id="IPR012944">
    <property type="entry name" value="SusD_RagB_dom"/>
</dbReference>
<dbReference type="EMBL" id="JAPCHZ010000002">
    <property type="protein sequence ID" value="MCW4451913.1"/>
    <property type="molecule type" value="Genomic_DNA"/>
</dbReference>
<evidence type="ECO:0000256" key="5">
    <source>
        <dbReference type="ARBA" id="ARBA00023237"/>
    </source>
</evidence>
<evidence type="ECO:0000259" key="7">
    <source>
        <dbReference type="Pfam" id="PF14322"/>
    </source>
</evidence>
<proteinExistence type="inferred from homology"/>
<keyword evidence="3" id="KW-0732">Signal</keyword>
<comment type="similarity">
    <text evidence="2">Belongs to the SusD family.</text>
</comment>
<reference evidence="8 9" key="1">
    <citation type="submission" date="2022-10" db="EMBL/GenBank/DDBJ databases">
        <title>Kaistella sp. BT-6-1-3.</title>
        <authorList>
            <person name="Ai J."/>
            <person name="Deng Z."/>
        </authorList>
    </citation>
    <scope>NUCLEOTIDE SEQUENCE [LARGE SCALE GENOMIC DNA]</scope>
    <source>
        <strain evidence="8 9">BT6-1-3</strain>
    </source>
</reference>
<keyword evidence="4" id="KW-0472">Membrane</keyword>
<feature type="domain" description="SusD-like N-terminal" evidence="7">
    <location>
        <begin position="26"/>
        <end position="224"/>
    </location>
</feature>
<comment type="caution">
    <text evidence="8">The sequence shown here is derived from an EMBL/GenBank/DDBJ whole genome shotgun (WGS) entry which is preliminary data.</text>
</comment>
<keyword evidence="5" id="KW-0998">Cell outer membrane</keyword>
<dbReference type="Pfam" id="PF07980">
    <property type="entry name" value="SusD_RagB"/>
    <property type="match status" value="1"/>
</dbReference>
<dbReference type="InterPro" id="IPR033985">
    <property type="entry name" value="SusD-like_N"/>
</dbReference>
<gene>
    <name evidence="8" type="ORF">OK344_06780</name>
</gene>
<name>A0ABT3JM97_9FLAO</name>
<evidence type="ECO:0000256" key="3">
    <source>
        <dbReference type="ARBA" id="ARBA00022729"/>
    </source>
</evidence>
<feature type="domain" description="RagB/SusD" evidence="6">
    <location>
        <begin position="371"/>
        <end position="506"/>
    </location>
</feature>